<protein>
    <recommendedName>
        <fullName evidence="2">Acetyltransferase</fullName>
    </recommendedName>
</protein>
<accession>A0A6M3KR79</accession>
<dbReference type="EMBL" id="MT142523">
    <property type="protein sequence ID" value="QJA84081.1"/>
    <property type="molecule type" value="Genomic_DNA"/>
</dbReference>
<reference evidence="1" key="1">
    <citation type="submission" date="2020-03" db="EMBL/GenBank/DDBJ databases">
        <title>The deep terrestrial virosphere.</title>
        <authorList>
            <person name="Holmfeldt K."/>
            <person name="Nilsson E."/>
            <person name="Simone D."/>
            <person name="Lopez-Fernandez M."/>
            <person name="Wu X."/>
            <person name="de Brujin I."/>
            <person name="Lundin D."/>
            <person name="Andersson A."/>
            <person name="Bertilsson S."/>
            <person name="Dopson M."/>
        </authorList>
    </citation>
    <scope>NUCLEOTIDE SEQUENCE</scope>
    <source>
        <strain evidence="1">MM415A00229</strain>
    </source>
</reference>
<dbReference type="AlphaFoldDB" id="A0A6M3KR79"/>
<organism evidence="1">
    <name type="scientific">viral metagenome</name>
    <dbReference type="NCBI Taxonomy" id="1070528"/>
    <lineage>
        <taxon>unclassified sequences</taxon>
        <taxon>metagenomes</taxon>
        <taxon>organismal metagenomes</taxon>
    </lineage>
</organism>
<evidence type="ECO:0000313" key="1">
    <source>
        <dbReference type="EMBL" id="QJA84081.1"/>
    </source>
</evidence>
<gene>
    <name evidence="1" type="ORF">MM415A00229_0029</name>
</gene>
<proteinExistence type="predicted"/>
<name>A0A6M3KR79_9ZZZZ</name>
<evidence type="ECO:0008006" key="2">
    <source>
        <dbReference type="Google" id="ProtNLM"/>
    </source>
</evidence>
<sequence>MQHQVKVLELTADEASKLWPYLRNLLVNADVFTPIKNEEQYTKILNKILTGFVRILSCYDKEDRIVGFFLVYPDIDLLTDELRLFVYFAFGVQDLSIDIWQAVVDKVSEAARKIGCGSVYTYSSENGLGQVFSKNMKLLWKEI</sequence>